<dbReference type="PROSITE" id="PS50072">
    <property type="entry name" value="CSA_PPIASE_2"/>
    <property type="match status" value="1"/>
</dbReference>
<evidence type="ECO:0000256" key="4">
    <source>
        <dbReference type="SAM" id="SignalP"/>
    </source>
</evidence>
<evidence type="ECO:0000256" key="1">
    <source>
        <dbReference type="ARBA" id="ARBA00013194"/>
    </source>
</evidence>
<keyword evidence="4" id="KW-0732">Signal</keyword>
<dbReference type="Pfam" id="PF00160">
    <property type="entry name" value="Pro_isomerase"/>
    <property type="match status" value="1"/>
</dbReference>
<keyword evidence="3 6" id="KW-0413">Isomerase</keyword>
<organism evidence="6 7">
    <name type="scientific">Allosphingosinicella indica</name>
    <dbReference type="NCBI Taxonomy" id="941907"/>
    <lineage>
        <taxon>Bacteria</taxon>
        <taxon>Pseudomonadati</taxon>
        <taxon>Pseudomonadota</taxon>
        <taxon>Alphaproteobacteria</taxon>
        <taxon>Sphingomonadales</taxon>
        <taxon>Sphingomonadaceae</taxon>
        <taxon>Allosphingosinicella</taxon>
    </lineage>
</organism>
<dbReference type="RefSeq" id="WP_085217610.1">
    <property type="nucleotide sequence ID" value="NZ_LT840185.1"/>
</dbReference>
<dbReference type="PANTHER" id="PTHR43246">
    <property type="entry name" value="PEPTIDYL-PROLYL CIS-TRANS ISOMERASE CYP38, CHLOROPLASTIC"/>
    <property type="match status" value="1"/>
</dbReference>
<dbReference type="OrthoDB" id="9807797at2"/>
<feature type="domain" description="PPIase cyclophilin-type" evidence="5">
    <location>
        <begin position="46"/>
        <end position="204"/>
    </location>
</feature>
<evidence type="ECO:0000256" key="2">
    <source>
        <dbReference type="ARBA" id="ARBA00023110"/>
    </source>
</evidence>
<dbReference type="GO" id="GO:0003755">
    <property type="term" value="F:peptidyl-prolyl cis-trans isomerase activity"/>
    <property type="evidence" value="ECO:0007669"/>
    <property type="project" value="UniProtKB-KW"/>
</dbReference>
<dbReference type="CDD" id="cd00317">
    <property type="entry name" value="cyclophilin"/>
    <property type="match status" value="1"/>
</dbReference>
<dbReference type="STRING" id="941907.SAMN06295910_0786"/>
<dbReference type="InterPro" id="IPR029000">
    <property type="entry name" value="Cyclophilin-like_dom_sf"/>
</dbReference>
<dbReference type="AlphaFoldDB" id="A0A1X7G1N3"/>
<keyword evidence="2" id="KW-0697">Rotamase</keyword>
<evidence type="ECO:0000256" key="3">
    <source>
        <dbReference type="ARBA" id="ARBA00023235"/>
    </source>
</evidence>
<reference evidence="7" key="1">
    <citation type="submission" date="2017-04" db="EMBL/GenBank/DDBJ databases">
        <authorList>
            <person name="Varghese N."/>
            <person name="Submissions S."/>
        </authorList>
    </citation>
    <scope>NUCLEOTIDE SEQUENCE [LARGE SCALE GENOMIC DNA]</scope>
    <source>
        <strain evidence="7">Dd16</strain>
    </source>
</reference>
<name>A0A1X7G1N3_9SPHN</name>
<feature type="chain" id="PRO_5012326875" description="peptidylprolyl isomerase" evidence="4">
    <location>
        <begin position="21"/>
        <end position="221"/>
    </location>
</feature>
<sequence length="221" mass="22998">MLCHRLAIALFVTLSAPVAAQTPDTAAAPPTTAPAPRTDTVRVTLQTALGPIVLELEAGRAPVTTANFLRYVDEKRLDGSSIYRSAKVQEGFGLIQGGLRNDPKKVLPDIAHEPTSKTGLKHEDGTISMARAAPGTASSDFFISVGAMPSMDADPSQPGDNQGFAAFGRVVEGMDVVRRILDAPTSPTEGEGPMRGQMLSPAVTIATARRTPASAPAPAGE</sequence>
<dbReference type="EMBL" id="LT840185">
    <property type="protein sequence ID" value="SMF61793.1"/>
    <property type="molecule type" value="Genomic_DNA"/>
</dbReference>
<evidence type="ECO:0000259" key="5">
    <source>
        <dbReference type="PROSITE" id="PS50072"/>
    </source>
</evidence>
<accession>A0A1X7G1N3</accession>
<keyword evidence="7" id="KW-1185">Reference proteome</keyword>
<proteinExistence type="predicted"/>
<dbReference type="InterPro" id="IPR044665">
    <property type="entry name" value="E_coli_cyclophilin_A-like"/>
</dbReference>
<evidence type="ECO:0000313" key="7">
    <source>
        <dbReference type="Proteomes" id="UP000192934"/>
    </source>
</evidence>
<dbReference type="SUPFAM" id="SSF50891">
    <property type="entry name" value="Cyclophilin-like"/>
    <property type="match status" value="1"/>
</dbReference>
<protein>
    <recommendedName>
        <fullName evidence="1">peptidylprolyl isomerase</fullName>
        <ecNumber evidence="1">5.2.1.8</ecNumber>
    </recommendedName>
</protein>
<dbReference type="InterPro" id="IPR002130">
    <property type="entry name" value="Cyclophilin-type_PPIase_dom"/>
</dbReference>
<dbReference type="Proteomes" id="UP000192934">
    <property type="component" value="Chromosome I"/>
</dbReference>
<dbReference type="Gene3D" id="2.40.100.10">
    <property type="entry name" value="Cyclophilin-like"/>
    <property type="match status" value="1"/>
</dbReference>
<dbReference type="EC" id="5.2.1.8" evidence="1"/>
<evidence type="ECO:0000313" key="6">
    <source>
        <dbReference type="EMBL" id="SMF61793.1"/>
    </source>
</evidence>
<feature type="signal peptide" evidence="4">
    <location>
        <begin position="1"/>
        <end position="20"/>
    </location>
</feature>
<gene>
    <name evidence="6" type="ORF">SAMN06295910_0786</name>
</gene>